<keyword evidence="2" id="KW-1185">Reference proteome</keyword>
<comment type="caution">
    <text evidence="1">The sequence shown here is derived from an EMBL/GenBank/DDBJ whole genome shotgun (WGS) entry which is preliminary data.</text>
</comment>
<evidence type="ECO:0000313" key="1">
    <source>
        <dbReference type="EMBL" id="PJJ74797.1"/>
    </source>
</evidence>
<dbReference type="PANTHER" id="PTHR33988">
    <property type="entry name" value="ENDORIBONUCLEASE MAZF-RELATED"/>
    <property type="match status" value="1"/>
</dbReference>
<dbReference type="GO" id="GO:0004521">
    <property type="term" value="F:RNA endonuclease activity"/>
    <property type="evidence" value="ECO:0007669"/>
    <property type="project" value="TreeGrafter"/>
</dbReference>
<dbReference type="EMBL" id="PGFG01000001">
    <property type="protein sequence ID" value="PJJ74797.1"/>
    <property type="molecule type" value="Genomic_DNA"/>
</dbReference>
<evidence type="ECO:0000313" key="2">
    <source>
        <dbReference type="Proteomes" id="UP000230000"/>
    </source>
</evidence>
<dbReference type="InterPro" id="IPR011067">
    <property type="entry name" value="Plasmid_toxin/cell-grow_inhib"/>
</dbReference>
<sequence length="114" mass="12670">MNLAKGEIIDVDLGKPPKEIKGHEQGLVRPCVVVKAFSILDLAIVVPVTSKQPKYPIFTIVKLPKGSGGLTSDSYVLCHQIRAISFKRIIKKRTRLDDKDILKIHSVLIDTLEI</sequence>
<dbReference type="Pfam" id="PF02452">
    <property type="entry name" value="PemK_toxin"/>
    <property type="match status" value="1"/>
</dbReference>
<dbReference type="GO" id="GO:0016075">
    <property type="term" value="P:rRNA catabolic process"/>
    <property type="evidence" value="ECO:0007669"/>
    <property type="project" value="TreeGrafter"/>
</dbReference>
<proteinExistence type="predicted"/>
<dbReference type="OrthoDB" id="9808744at2"/>
<accession>A0A2M9CSB8</accession>
<organism evidence="1 2">
    <name type="scientific">Thermoflavifilum aggregans</name>
    <dbReference type="NCBI Taxonomy" id="454188"/>
    <lineage>
        <taxon>Bacteria</taxon>
        <taxon>Pseudomonadati</taxon>
        <taxon>Bacteroidota</taxon>
        <taxon>Chitinophagia</taxon>
        <taxon>Chitinophagales</taxon>
        <taxon>Chitinophagaceae</taxon>
        <taxon>Thermoflavifilum</taxon>
    </lineage>
</organism>
<dbReference type="Gene3D" id="2.30.30.110">
    <property type="match status" value="1"/>
</dbReference>
<dbReference type="Proteomes" id="UP000230000">
    <property type="component" value="Unassembled WGS sequence"/>
</dbReference>
<dbReference type="AlphaFoldDB" id="A0A2M9CSB8"/>
<dbReference type="SUPFAM" id="SSF50118">
    <property type="entry name" value="Cell growth inhibitor/plasmid maintenance toxic component"/>
    <property type="match status" value="1"/>
</dbReference>
<gene>
    <name evidence="1" type="ORF">BXY57_0359</name>
</gene>
<dbReference type="GO" id="GO:0006402">
    <property type="term" value="P:mRNA catabolic process"/>
    <property type="evidence" value="ECO:0007669"/>
    <property type="project" value="TreeGrafter"/>
</dbReference>
<protein>
    <submittedName>
        <fullName evidence="1">mRNA interferase MazF</fullName>
    </submittedName>
</protein>
<dbReference type="GO" id="GO:0003677">
    <property type="term" value="F:DNA binding"/>
    <property type="evidence" value="ECO:0007669"/>
    <property type="project" value="InterPro"/>
</dbReference>
<dbReference type="RefSeq" id="WP_100313486.1">
    <property type="nucleotide sequence ID" value="NZ_PGFG01000001.1"/>
</dbReference>
<name>A0A2M9CSB8_9BACT</name>
<reference evidence="1 2" key="1">
    <citation type="submission" date="2017-11" db="EMBL/GenBank/DDBJ databases">
        <title>Genomic Encyclopedia of Archaeal and Bacterial Type Strains, Phase II (KMG-II): From Individual Species to Whole Genera.</title>
        <authorList>
            <person name="Goeker M."/>
        </authorList>
    </citation>
    <scope>NUCLEOTIDE SEQUENCE [LARGE SCALE GENOMIC DNA]</scope>
    <source>
        <strain evidence="1 2">DSM 27268</strain>
    </source>
</reference>
<dbReference type="InterPro" id="IPR003477">
    <property type="entry name" value="PemK-like"/>
</dbReference>